<evidence type="ECO:0000313" key="1">
    <source>
        <dbReference type="EMBL" id="QHS94529.1"/>
    </source>
</evidence>
<proteinExistence type="predicted"/>
<reference evidence="1" key="1">
    <citation type="journal article" date="2020" name="Nature">
        <title>Giant virus diversity and host interactions through global metagenomics.</title>
        <authorList>
            <person name="Schulz F."/>
            <person name="Roux S."/>
            <person name="Paez-Espino D."/>
            <person name="Jungbluth S."/>
            <person name="Walsh D.A."/>
            <person name="Denef V.J."/>
            <person name="McMahon K.D."/>
            <person name="Konstantinidis K.T."/>
            <person name="Eloe-Fadrosh E.A."/>
            <person name="Kyrpides N.C."/>
            <person name="Woyke T."/>
        </authorList>
    </citation>
    <scope>NUCLEOTIDE SEQUENCE</scope>
    <source>
        <strain evidence="1">GVMAG-M-3300018416-45</strain>
    </source>
</reference>
<name>A0A6C0BSH8_9ZZZZ</name>
<accession>A0A6C0BSH8</accession>
<organism evidence="1">
    <name type="scientific">viral metagenome</name>
    <dbReference type="NCBI Taxonomy" id="1070528"/>
    <lineage>
        <taxon>unclassified sequences</taxon>
        <taxon>metagenomes</taxon>
        <taxon>organismal metagenomes</taxon>
    </lineage>
</organism>
<dbReference type="AlphaFoldDB" id="A0A6C0BSH8"/>
<protein>
    <submittedName>
        <fullName evidence="1">Uncharacterized protein</fullName>
    </submittedName>
</protein>
<dbReference type="EMBL" id="MN739226">
    <property type="protein sequence ID" value="QHS94529.1"/>
    <property type="molecule type" value="Genomic_DNA"/>
</dbReference>
<sequence>MLIFRLPSFISSHITFSNDNELVNQSGSIKMMFTSIDKQKFNELDKYRKYTYPYECMSDVVCGNNYTNETYSTWEILSYFNVIKNPSRVVYISNNVDPIRHLIQQHHDINISHILTDDMAQFIYMCSDYTNNTKKFREWFDEKNGIYDIIIAFPKYNSEHNVINTLAMSIITQDVGGSLIIELPDIKSTLSIDILYILSSLYEDVFIANPEISDKYKSNQLIYCYGLIKNVSFDFILNMMHLIGKPPHCSRIINNYIPYTILSTISNAASISENIMIIEMNDSIRMAHNKFNPMVDINKRNISKCIKWCTKYKIQYK</sequence>
<dbReference type="Gene3D" id="3.40.50.12760">
    <property type="match status" value="1"/>
</dbReference>